<evidence type="ECO:0000313" key="2">
    <source>
        <dbReference type="EMBL" id="GGO61969.1"/>
    </source>
</evidence>
<organism evidence="2 3">
    <name type="scientific">Microbacterium nanhaiense</name>
    <dbReference type="NCBI Taxonomy" id="1301026"/>
    <lineage>
        <taxon>Bacteria</taxon>
        <taxon>Bacillati</taxon>
        <taxon>Actinomycetota</taxon>
        <taxon>Actinomycetes</taxon>
        <taxon>Micrococcales</taxon>
        <taxon>Microbacteriaceae</taxon>
        <taxon>Microbacterium</taxon>
    </lineage>
</organism>
<comment type="caution">
    <text evidence="2">The sequence shown here is derived from an EMBL/GenBank/DDBJ whole genome shotgun (WGS) entry which is preliminary data.</text>
</comment>
<dbReference type="PANTHER" id="PTHR43464:SF82">
    <property type="entry name" value="METHYLTRANSFERASE DOMAIN-CONTAINING PROTEIN"/>
    <property type="match status" value="1"/>
</dbReference>
<dbReference type="SUPFAM" id="SSF53335">
    <property type="entry name" value="S-adenosyl-L-methionine-dependent methyltransferases"/>
    <property type="match status" value="1"/>
</dbReference>
<evidence type="ECO:0000259" key="1">
    <source>
        <dbReference type="Pfam" id="PF08242"/>
    </source>
</evidence>
<dbReference type="RefSeq" id="WP_188700370.1">
    <property type="nucleotide sequence ID" value="NZ_BMMQ01000002.1"/>
</dbReference>
<dbReference type="GO" id="GO:0008168">
    <property type="term" value="F:methyltransferase activity"/>
    <property type="evidence" value="ECO:0007669"/>
    <property type="project" value="UniProtKB-KW"/>
</dbReference>
<proteinExistence type="predicted"/>
<dbReference type="Pfam" id="PF08242">
    <property type="entry name" value="Methyltransf_12"/>
    <property type="match status" value="1"/>
</dbReference>
<dbReference type="Proteomes" id="UP000638043">
    <property type="component" value="Unassembled WGS sequence"/>
</dbReference>
<dbReference type="Gene3D" id="3.40.50.150">
    <property type="entry name" value="Vaccinia Virus protein VP39"/>
    <property type="match status" value="1"/>
</dbReference>
<dbReference type="PANTHER" id="PTHR43464">
    <property type="entry name" value="METHYLTRANSFERASE"/>
    <property type="match status" value="1"/>
</dbReference>
<reference evidence="3" key="1">
    <citation type="journal article" date="2019" name="Int. J. Syst. Evol. Microbiol.">
        <title>The Global Catalogue of Microorganisms (GCM) 10K type strain sequencing project: providing services to taxonomists for standard genome sequencing and annotation.</title>
        <authorList>
            <consortium name="The Broad Institute Genomics Platform"/>
            <consortium name="The Broad Institute Genome Sequencing Center for Infectious Disease"/>
            <person name="Wu L."/>
            <person name="Ma J."/>
        </authorList>
    </citation>
    <scope>NUCLEOTIDE SEQUENCE [LARGE SCALE GENOMIC DNA]</scope>
    <source>
        <strain evidence="3">CGMCC 4.7181</strain>
    </source>
</reference>
<dbReference type="EMBL" id="BMMQ01000002">
    <property type="protein sequence ID" value="GGO61969.1"/>
    <property type="molecule type" value="Genomic_DNA"/>
</dbReference>
<dbReference type="GO" id="GO:0032259">
    <property type="term" value="P:methylation"/>
    <property type="evidence" value="ECO:0007669"/>
    <property type="project" value="UniProtKB-KW"/>
</dbReference>
<evidence type="ECO:0000313" key="3">
    <source>
        <dbReference type="Proteomes" id="UP000638043"/>
    </source>
</evidence>
<dbReference type="CDD" id="cd02440">
    <property type="entry name" value="AdoMet_MTases"/>
    <property type="match status" value="1"/>
</dbReference>
<accession>A0ABQ2N0F0</accession>
<protein>
    <submittedName>
        <fullName evidence="2">Methyltransferase</fullName>
    </submittedName>
</protein>
<dbReference type="InterPro" id="IPR013217">
    <property type="entry name" value="Methyltransf_12"/>
</dbReference>
<gene>
    <name evidence="2" type="ORF">GCM10010910_11030</name>
</gene>
<dbReference type="InterPro" id="IPR029063">
    <property type="entry name" value="SAM-dependent_MTases_sf"/>
</dbReference>
<sequence>MAENDIEVSWGEARDANLANWDDRVGIHLTGYGLEAFEDPAHLSSVITEDLAALTPFLPNGVRGLDVCHLQCHIGTDTLSLARSGARVTALDFSPAALEAAERLATAHGQRIRWVHSDVMDAASAIGADFDLVYTSIGTICWLKDLDRWAAQVARLLRDGGTFFIRDGHPALYALDETADDLRIRYRYFPNGQAQTWDDAGTYSGEGTVEHTRTYEWPHSLAEIVNALIGAGLRILRLDEGATLPWQFSPRMEQTASGWAWPGEERENVPCTFTIIARKE</sequence>
<keyword evidence="2" id="KW-0808">Transferase</keyword>
<feature type="domain" description="Methyltransferase type 12" evidence="1">
    <location>
        <begin position="70"/>
        <end position="163"/>
    </location>
</feature>
<name>A0ABQ2N0F0_9MICO</name>
<keyword evidence="2" id="KW-0489">Methyltransferase</keyword>
<keyword evidence="3" id="KW-1185">Reference proteome</keyword>